<evidence type="ECO:0000313" key="4">
    <source>
        <dbReference type="Proteomes" id="UP000198882"/>
    </source>
</evidence>
<dbReference type="EMBL" id="FNFE01000006">
    <property type="protein sequence ID" value="SDK67859.1"/>
    <property type="molecule type" value="Genomic_DNA"/>
</dbReference>
<evidence type="ECO:0008006" key="5">
    <source>
        <dbReference type="Google" id="ProtNLM"/>
    </source>
</evidence>
<dbReference type="STRING" id="1095776.SAMN04515672_3642"/>
<protein>
    <recommendedName>
        <fullName evidence="5">CopG family transcriptional regulator</fullName>
    </recommendedName>
</protein>
<dbReference type="Proteomes" id="UP000198882">
    <property type="component" value="Unassembled WGS sequence"/>
</dbReference>
<feature type="region of interest" description="Disordered" evidence="2">
    <location>
        <begin position="233"/>
        <end position="288"/>
    </location>
</feature>
<dbReference type="OrthoDB" id="178000at2157"/>
<dbReference type="Gene3D" id="1.10.287.1490">
    <property type="match status" value="1"/>
</dbReference>
<feature type="compositionally biased region" description="Acidic residues" evidence="2">
    <location>
        <begin position="259"/>
        <end position="269"/>
    </location>
</feature>
<evidence type="ECO:0000313" key="3">
    <source>
        <dbReference type="EMBL" id="SDK67859.1"/>
    </source>
</evidence>
<keyword evidence="1" id="KW-0175">Coiled coil</keyword>
<evidence type="ECO:0000256" key="1">
    <source>
        <dbReference type="SAM" id="Coils"/>
    </source>
</evidence>
<organism evidence="3 4">
    <name type="scientific">Natronorubrum texcoconense</name>
    <dbReference type="NCBI Taxonomy" id="1095776"/>
    <lineage>
        <taxon>Archaea</taxon>
        <taxon>Methanobacteriati</taxon>
        <taxon>Methanobacteriota</taxon>
        <taxon>Stenosarchaea group</taxon>
        <taxon>Halobacteria</taxon>
        <taxon>Halobacteriales</taxon>
        <taxon>Natrialbaceae</taxon>
        <taxon>Natronorubrum</taxon>
    </lineage>
</organism>
<evidence type="ECO:0000256" key="2">
    <source>
        <dbReference type="SAM" id="MobiDB-lite"/>
    </source>
</evidence>
<accession>A0A1G9DVI3</accession>
<proteinExistence type="predicted"/>
<keyword evidence="4" id="KW-1185">Reference proteome</keyword>
<name>A0A1G9DVI3_9EURY</name>
<gene>
    <name evidence="3" type="ORF">SAMN04515672_3642</name>
</gene>
<dbReference type="RefSeq" id="WP_090310274.1">
    <property type="nucleotide sequence ID" value="NZ_FNFE01000006.1"/>
</dbReference>
<reference evidence="4" key="1">
    <citation type="submission" date="2016-10" db="EMBL/GenBank/DDBJ databases">
        <authorList>
            <person name="Varghese N."/>
            <person name="Submissions S."/>
        </authorList>
    </citation>
    <scope>NUCLEOTIDE SEQUENCE [LARGE SCALE GENOMIC DNA]</scope>
    <source>
        <strain evidence="4">B4,CECT 8067,JCM 17497</strain>
    </source>
</reference>
<sequence>MSSENDSRVSFGVPGEVNDWLARAADRRGQTPDDVCRQLVAVSHAIASDDEFSQTDLEDVTDLHSELETQREEFRELLEDVRSRVVQVKHETDAKAPADHAHANYATDDDLATIRSALEELESTVDDGFANFETVLEQLFAETETLEEHATLLATAVVDLREQRDAAAQRARRRAEADRLKRAANQLGIRTAVCDACDERVDLALLTEAACPHCTRGITDVVENTSFFGSHALETGDPPALEGQIEPPTTSSSAVFEAVEADVATDDGERDGSSQNGVADAKPEGTIR</sequence>
<dbReference type="AlphaFoldDB" id="A0A1G9DVI3"/>
<feature type="coiled-coil region" evidence="1">
    <location>
        <begin position="57"/>
        <end position="91"/>
    </location>
</feature>